<dbReference type="EMBL" id="POTW01000046">
    <property type="protein sequence ID" value="PZF82015.1"/>
    <property type="molecule type" value="Genomic_DNA"/>
</dbReference>
<sequence length="499" mass="50507">MFEEALLPAPSSGADPVTGTLVAWHPDTFDWVRVDPADLVGGGVEPGFLERSAGVLPADADRLPTGAELAAVLAAFDSGAAAAHDLVEAGAELTAWVAAKEADVLAELAARPELRPVETGCRSVNPVTTTAAEVAARCQRTVRQAENLVGHALQLVADFPATHAALSAGSIDVRRARVIIDELGGQGPAVRARVEAAVLPKAPALDAVALRRLVRRRLHELAPVEVAERHRIARDGRYVAVTPASDGMAFLEALLPADDATALTTVLNVAAADAKRADAAAGVPARSSDQRRADALAELAWAALSSCADAVATGVPAGTPATVDSPAGAAAGSAEAAGVPAPRPSGAVPRRRPVAVQSPSRSAPSTVSTTSRASWRATGPSPLTWPARWPPRACGPGCAPTPVPDSCSTSAGGSTGRARRWPTSSPPATGRAACPAATGRPGPPTSTTSSRSPPAAAPRPATCTPSARHTTCSNTTGAGRRDVSRTVRPDGAAPPLTGT</sequence>
<proteinExistence type="predicted"/>
<feature type="region of interest" description="Disordered" evidence="1">
    <location>
        <begin position="334"/>
        <end position="388"/>
    </location>
</feature>
<organism evidence="3 4">
    <name type="scientific">Jiangella anatolica</name>
    <dbReference type="NCBI Taxonomy" id="2670374"/>
    <lineage>
        <taxon>Bacteria</taxon>
        <taxon>Bacillati</taxon>
        <taxon>Actinomycetota</taxon>
        <taxon>Actinomycetes</taxon>
        <taxon>Jiangellales</taxon>
        <taxon>Jiangellaceae</taxon>
        <taxon>Jiangella</taxon>
    </lineage>
</organism>
<evidence type="ECO:0000259" key="2">
    <source>
        <dbReference type="Pfam" id="PF02720"/>
    </source>
</evidence>
<dbReference type="InterPro" id="IPR003870">
    <property type="entry name" value="DUF222"/>
</dbReference>
<dbReference type="Pfam" id="PF02720">
    <property type="entry name" value="DUF222"/>
    <property type="match status" value="1"/>
</dbReference>
<accession>A0A2W2B3T3</accession>
<dbReference type="Proteomes" id="UP000248764">
    <property type="component" value="Unassembled WGS sequence"/>
</dbReference>
<dbReference type="AlphaFoldDB" id="A0A2W2B3T3"/>
<evidence type="ECO:0000313" key="3">
    <source>
        <dbReference type="EMBL" id="PZF82015.1"/>
    </source>
</evidence>
<protein>
    <recommendedName>
        <fullName evidence="2">DUF222 domain-containing protein</fullName>
    </recommendedName>
</protein>
<feature type="compositionally biased region" description="Basic and acidic residues" evidence="1">
    <location>
        <begin position="479"/>
        <end position="488"/>
    </location>
</feature>
<keyword evidence="4" id="KW-1185">Reference proteome</keyword>
<reference evidence="3 4" key="1">
    <citation type="submission" date="2018-01" db="EMBL/GenBank/DDBJ databases">
        <title>Draft genome sequence of Jiangella sp. GTF31.</title>
        <authorList>
            <person name="Sahin N."/>
            <person name="Ay H."/>
            <person name="Saygin H."/>
        </authorList>
    </citation>
    <scope>NUCLEOTIDE SEQUENCE [LARGE SCALE GENOMIC DNA]</scope>
    <source>
        <strain evidence="3 4">GTF31</strain>
    </source>
</reference>
<feature type="domain" description="DUF222" evidence="2">
    <location>
        <begin position="117"/>
        <end position="323"/>
    </location>
</feature>
<evidence type="ECO:0000256" key="1">
    <source>
        <dbReference type="SAM" id="MobiDB-lite"/>
    </source>
</evidence>
<evidence type="ECO:0000313" key="4">
    <source>
        <dbReference type="Proteomes" id="UP000248764"/>
    </source>
</evidence>
<gene>
    <name evidence="3" type="ORF">C1I92_18485</name>
</gene>
<name>A0A2W2B3T3_9ACTN</name>
<feature type="compositionally biased region" description="Low complexity" evidence="1">
    <location>
        <begin position="426"/>
        <end position="468"/>
    </location>
</feature>
<comment type="caution">
    <text evidence="3">The sequence shown here is derived from an EMBL/GenBank/DDBJ whole genome shotgun (WGS) entry which is preliminary data.</text>
</comment>
<feature type="compositionally biased region" description="Polar residues" evidence="1">
    <location>
        <begin position="357"/>
        <end position="373"/>
    </location>
</feature>
<feature type="region of interest" description="Disordered" evidence="1">
    <location>
        <begin position="401"/>
        <end position="499"/>
    </location>
</feature>